<dbReference type="PANTHER" id="PTHR31042:SF149">
    <property type="entry name" value="CORE-2_I-BRANCHING ENZYME"/>
    <property type="match status" value="1"/>
</dbReference>
<dbReference type="GO" id="GO:0016020">
    <property type="term" value="C:membrane"/>
    <property type="evidence" value="ECO:0007669"/>
    <property type="project" value="UniProtKB-SubCell"/>
</dbReference>
<protein>
    <recommendedName>
        <fullName evidence="9">Core-2/I-branching enzyme</fullName>
    </recommendedName>
</protein>
<evidence type="ECO:0000256" key="1">
    <source>
        <dbReference type="ARBA" id="ARBA00004606"/>
    </source>
</evidence>
<evidence type="ECO:0000256" key="6">
    <source>
        <dbReference type="SAM" id="Phobius"/>
    </source>
</evidence>
<evidence type="ECO:0000256" key="4">
    <source>
        <dbReference type="ARBA" id="ARBA00023136"/>
    </source>
</evidence>
<dbReference type="Proteomes" id="UP001372338">
    <property type="component" value="Unassembled WGS sequence"/>
</dbReference>
<keyword evidence="5" id="KW-0325">Glycoprotein</keyword>
<reference evidence="7 8" key="1">
    <citation type="submission" date="2024-01" db="EMBL/GenBank/DDBJ databases">
        <title>The genomes of 5 underutilized Papilionoideae crops provide insights into root nodulation and disease resistanc.</title>
        <authorList>
            <person name="Yuan L."/>
        </authorList>
    </citation>
    <scope>NUCLEOTIDE SEQUENCE [LARGE SCALE GENOMIC DNA]</scope>
    <source>
        <strain evidence="7">ZHUSHIDOU_FW_LH</strain>
        <tissue evidence="7">Leaf</tissue>
    </source>
</reference>
<keyword evidence="8" id="KW-1185">Reference proteome</keyword>
<keyword evidence="3" id="KW-0808">Transferase</keyword>
<dbReference type="GO" id="GO:0016757">
    <property type="term" value="F:glycosyltransferase activity"/>
    <property type="evidence" value="ECO:0007669"/>
    <property type="project" value="UniProtKB-KW"/>
</dbReference>
<dbReference type="Pfam" id="PF02485">
    <property type="entry name" value="Branch"/>
    <property type="match status" value="1"/>
</dbReference>
<dbReference type="EMBL" id="JAYWIO010000005">
    <property type="protein sequence ID" value="KAK7260815.1"/>
    <property type="molecule type" value="Genomic_DNA"/>
</dbReference>
<organism evidence="7 8">
    <name type="scientific">Crotalaria pallida</name>
    <name type="common">Smooth rattlebox</name>
    <name type="synonym">Crotalaria striata</name>
    <dbReference type="NCBI Taxonomy" id="3830"/>
    <lineage>
        <taxon>Eukaryota</taxon>
        <taxon>Viridiplantae</taxon>
        <taxon>Streptophyta</taxon>
        <taxon>Embryophyta</taxon>
        <taxon>Tracheophyta</taxon>
        <taxon>Spermatophyta</taxon>
        <taxon>Magnoliopsida</taxon>
        <taxon>eudicotyledons</taxon>
        <taxon>Gunneridae</taxon>
        <taxon>Pentapetalae</taxon>
        <taxon>rosids</taxon>
        <taxon>fabids</taxon>
        <taxon>Fabales</taxon>
        <taxon>Fabaceae</taxon>
        <taxon>Papilionoideae</taxon>
        <taxon>50 kb inversion clade</taxon>
        <taxon>genistoids sensu lato</taxon>
        <taxon>core genistoids</taxon>
        <taxon>Crotalarieae</taxon>
        <taxon>Crotalaria</taxon>
    </lineage>
</organism>
<dbReference type="PANTHER" id="PTHR31042">
    <property type="entry name" value="CORE-2/I-BRANCHING BETA-1,6-N-ACETYLGLUCOSAMINYLTRANSFERASE FAMILY PROTEIN-RELATED"/>
    <property type="match status" value="1"/>
</dbReference>
<keyword evidence="6" id="KW-0812">Transmembrane</keyword>
<evidence type="ECO:0008006" key="9">
    <source>
        <dbReference type="Google" id="ProtNLM"/>
    </source>
</evidence>
<comment type="caution">
    <text evidence="7">The sequence shown here is derived from an EMBL/GenBank/DDBJ whole genome shotgun (WGS) entry which is preliminary data.</text>
</comment>
<keyword evidence="2" id="KW-0328">Glycosyltransferase</keyword>
<evidence type="ECO:0000313" key="7">
    <source>
        <dbReference type="EMBL" id="KAK7260815.1"/>
    </source>
</evidence>
<name>A0AAN9I225_CROPI</name>
<evidence type="ECO:0000313" key="8">
    <source>
        <dbReference type="Proteomes" id="UP001372338"/>
    </source>
</evidence>
<dbReference type="InterPro" id="IPR044174">
    <property type="entry name" value="BC10-like"/>
</dbReference>
<keyword evidence="6" id="KW-1133">Transmembrane helix</keyword>
<evidence type="ECO:0000256" key="5">
    <source>
        <dbReference type="ARBA" id="ARBA00023180"/>
    </source>
</evidence>
<dbReference type="AlphaFoldDB" id="A0AAN9I225"/>
<evidence type="ECO:0000256" key="2">
    <source>
        <dbReference type="ARBA" id="ARBA00022676"/>
    </source>
</evidence>
<keyword evidence="4 6" id="KW-0472">Membrane</keyword>
<gene>
    <name evidence="7" type="ORF">RIF29_27113</name>
</gene>
<evidence type="ECO:0000256" key="3">
    <source>
        <dbReference type="ARBA" id="ARBA00022679"/>
    </source>
</evidence>
<feature type="transmembrane region" description="Helical" evidence="6">
    <location>
        <begin position="30"/>
        <end position="49"/>
    </location>
</feature>
<accession>A0AAN9I225</accession>
<sequence length="410" mass="47787">MKKELAWPQIIDNLLIMVGSRNRSHLRRPTWIIVLLFIVFIFLIAAYMFPPDSPPSTCSFFSSQGCGTSTSISTSTIPTSTSSSKYDLPEPVFSRALREEELQSRIVVNEILKFYPVQTKIPKIAFLFLTPGSLPFEKLWHMFFQGHEGKFSIYVHASRVKPVHVSHYFADRDIHSEPVEWGRVSMVEAERRLLASALLDPDNEHFVLLSESCIPVRRFDFVYNYLLLTNVSFIDSYVDTGPHGNGRYIEHMLPEVEISDFRKGSQWFTMKRQHAVIIMADSLYFRKFKYHCRPNMEGNRNCYADEHYLPTFFTMLDPGGIANWSVTYVDWSERKWHPKSFRARDITYRLMKNIVYIDECPHYTSDAKKTVTITPCVLNGSKRSCYLFARKFYPETQDNLMKLFSNSTIF</sequence>
<proteinExistence type="predicted"/>
<comment type="subcellular location">
    <subcellularLocation>
        <location evidence="1">Membrane</location>
        <topology evidence="1">Single-pass type II membrane protein</topology>
    </subcellularLocation>
</comment>
<dbReference type="InterPro" id="IPR003406">
    <property type="entry name" value="Glyco_trans_14"/>
</dbReference>